<comment type="caution">
    <text evidence="1">The sequence shown here is derived from an EMBL/GenBank/DDBJ whole genome shotgun (WGS) entry which is preliminary data.</text>
</comment>
<name>A0ACC2WKF8_9TREE</name>
<sequence>MTSSFQDAIVLFGDSLTQDKKEGAMWQLMSEAYERKLDVLNRGFGGYTTKWANPLLQRIFPSNTGSDGPKIKLITIWFDPASPQYMPHARLVLITPHPVVEGMRAKDTPVKLDLEHTRKYKDACLAVGKEWAVNFDNVQTLDLWKLLVEAGGGETEEALRPYYTDGVHMTPKGYRLLFDELMRIICTRWESLDPQKMKMSAPRFDDATGKWDEDNPHRMSKGKD</sequence>
<evidence type="ECO:0000313" key="2">
    <source>
        <dbReference type="Proteomes" id="UP001230649"/>
    </source>
</evidence>
<gene>
    <name evidence="1" type="ORF">QFC20_002546</name>
</gene>
<organism evidence="1 2">
    <name type="scientific">Naganishia adeliensis</name>
    <dbReference type="NCBI Taxonomy" id="92952"/>
    <lineage>
        <taxon>Eukaryota</taxon>
        <taxon>Fungi</taxon>
        <taxon>Dikarya</taxon>
        <taxon>Basidiomycota</taxon>
        <taxon>Agaricomycotina</taxon>
        <taxon>Tremellomycetes</taxon>
        <taxon>Filobasidiales</taxon>
        <taxon>Filobasidiaceae</taxon>
        <taxon>Naganishia</taxon>
    </lineage>
</organism>
<protein>
    <submittedName>
        <fullName evidence="1">Uncharacterized protein</fullName>
    </submittedName>
</protein>
<reference evidence="1" key="1">
    <citation type="submission" date="2023-04" db="EMBL/GenBank/DDBJ databases">
        <title>Draft Genome sequencing of Naganishia species isolated from polar environments using Oxford Nanopore Technology.</title>
        <authorList>
            <person name="Leo P."/>
            <person name="Venkateswaran K."/>
        </authorList>
    </citation>
    <scope>NUCLEOTIDE SEQUENCE</scope>
    <source>
        <strain evidence="1">MNA-CCFEE 5262</strain>
    </source>
</reference>
<proteinExistence type="predicted"/>
<dbReference type="Proteomes" id="UP001230649">
    <property type="component" value="Unassembled WGS sequence"/>
</dbReference>
<evidence type="ECO:0000313" key="1">
    <source>
        <dbReference type="EMBL" id="KAJ9111571.1"/>
    </source>
</evidence>
<accession>A0ACC2WKF8</accession>
<dbReference type="EMBL" id="JASBWS010000018">
    <property type="protein sequence ID" value="KAJ9111571.1"/>
    <property type="molecule type" value="Genomic_DNA"/>
</dbReference>
<keyword evidence="2" id="KW-1185">Reference proteome</keyword>